<evidence type="ECO:0000256" key="1">
    <source>
        <dbReference type="ARBA" id="ARBA00005395"/>
    </source>
</evidence>
<comment type="similarity">
    <text evidence="1 5">Belongs to the acetyltransferase family. RimI subfamily.</text>
</comment>
<dbReference type="GO" id="GO:0008999">
    <property type="term" value="F:protein-N-terminal-alanine acetyltransferase activity"/>
    <property type="evidence" value="ECO:0007669"/>
    <property type="project" value="UniProtKB-EC"/>
</dbReference>
<dbReference type="PANTHER" id="PTHR43420">
    <property type="entry name" value="ACETYLTRANSFERASE"/>
    <property type="match status" value="1"/>
</dbReference>
<evidence type="ECO:0000256" key="2">
    <source>
        <dbReference type="ARBA" id="ARBA00022490"/>
    </source>
</evidence>
<keyword evidence="8" id="KW-1185">Reference proteome</keyword>
<dbReference type="Proteomes" id="UP000475928">
    <property type="component" value="Unassembled WGS sequence"/>
</dbReference>
<accession>A0A6A0B7P3</accession>
<evidence type="ECO:0000313" key="7">
    <source>
        <dbReference type="EMBL" id="GFH40673.1"/>
    </source>
</evidence>
<dbReference type="InterPro" id="IPR050680">
    <property type="entry name" value="YpeA/RimI_acetyltransf"/>
</dbReference>
<comment type="catalytic activity">
    <reaction evidence="5">
        <text>N-terminal L-alanyl-[ribosomal protein bS18] + acetyl-CoA = N-terminal N(alpha)-acetyl-L-alanyl-[ribosomal protein bS18] + CoA + H(+)</text>
        <dbReference type="Rhea" id="RHEA:43756"/>
        <dbReference type="Rhea" id="RHEA-COMP:10676"/>
        <dbReference type="Rhea" id="RHEA-COMP:10677"/>
        <dbReference type="ChEBI" id="CHEBI:15378"/>
        <dbReference type="ChEBI" id="CHEBI:57287"/>
        <dbReference type="ChEBI" id="CHEBI:57288"/>
        <dbReference type="ChEBI" id="CHEBI:64718"/>
        <dbReference type="ChEBI" id="CHEBI:83683"/>
        <dbReference type="EC" id="2.3.1.266"/>
    </reaction>
</comment>
<dbReference type="RefSeq" id="WP_172356403.1">
    <property type="nucleotide sequence ID" value="NZ_BLLH01000005.1"/>
</dbReference>
<dbReference type="InterPro" id="IPR000182">
    <property type="entry name" value="GNAT_dom"/>
</dbReference>
<dbReference type="InterPro" id="IPR006464">
    <property type="entry name" value="AcTrfase_RimI/Ard1"/>
</dbReference>
<gene>
    <name evidence="7" type="primary">ycjD</name>
    <name evidence="7" type="ORF">Hs20B_10710</name>
</gene>
<dbReference type="CDD" id="cd04301">
    <property type="entry name" value="NAT_SF"/>
    <property type="match status" value="1"/>
</dbReference>
<dbReference type="EMBL" id="BLLH01000005">
    <property type="protein sequence ID" value="GFH40673.1"/>
    <property type="molecule type" value="Genomic_DNA"/>
</dbReference>
<evidence type="ECO:0000256" key="4">
    <source>
        <dbReference type="ARBA" id="ARBA00023315"/>
    </source>
</evidence>
<dbReference type="NCBIfam" id="TIGR01575">
    <property type="entry name" value="rimI"/>
    <property type="match status" value="1"/>
</dbReference>
<feature type="domain" description="N-acetyltransferase" evidence="6">
    <location>
        <begin position="12"/>
        <end position="149"/>
    </location>
</feature>
<dbReference type="SUPFAM" id="SSF55729">
    <property type="entry name" value="Acyl-CoA N-acyltransferases (Nat)"/>
    <property type="match status" value="1"/>
</dbReference>
<evidence type="ECO:0000313" key="8">
    <source>
        <dbReference type="Proteomes" id="UP000475928"/>
    </source>
</evidence>
<dbReference type="Gene3D" id="3.40.630.30">
    <property type="match status" value="1"/>
</dbReference>
<evidence type="ECO:0000256" key="3">
    <source>
        <dbReference type="ARBA" id="ARBA00022679"/>
    </source>
</evidence>
<evidence type="ECO:0000259" key="6">
    <source>
        <dbReference type="PROSITE" id="PS51186"/>
    </source>
</evidence>
<proteinExistence type="inferred from homology"/>
<reference evidence="7 8" key="1">
    <citation type="submission" date="2020-02" db="EMBL/GenBank/DDBJ databases">
        <title>Draft genome sequence of Lactococcus sp. Hs20B0-1.</title>
        <authorList>
            <person name="Noda S."/>
            <person name="Yuki M."/>
            <person name="Ohkuma M."/>
        </authorList>
    </citation>
    <scope>NUCLEOTIDE SEQUENCE [LARGE SCALE GENOMIC DNA]</scope>
    <source>
        <strain evidence="7 8">Hs20B0-1</strain>
    </source>
</reference>
<keyword evidence="4" id="KW-0012">Acyltransferase</keyword>
<name>A0A6A0B7P3_9LACT</name>
<dbReference type="PANTHER" id="PTHR43420:SF44">
    <property type="entry name" value="ACETYLTRANSFERASE YPEA"/>
    <property type="match status" value="1"/>
</dbReference>
<dbReference type="EC" id="2.3.1.266" evidence="5"/>
<dbReference type="GO" id="GO:0005737">
    <property type="term" value="C:cytoplasm"/>
    <property type="evidence" value="ECO:0007669"/>
    <property type="project" value="UniProtKB-SubCell"/>
</dbReference>
<keyword evidence="3 7" id="KW-0808">Transferase</keyword>
<sequence length="149" mass="16967">MIKIRKTNFLTDCYRDYALDIHAILTAVYETSPWTFEQTFADMLLETTAYYLAFSDSDGKLVGFLATSTVMDETEITNIAVLTGFQGQGIASRLMQQLATSDGTIFLEVRASNLAAQKLYEKCGFVAYYQRKDYYQNPSEDAILMRREN</sequence>
<dbReference type="InterPro" id="IPR016181">
    <property type="entry name" value="Acyl_CoA_acyltransferase"/>
</dbReference>
<dbReference type="Pfam" id="PF00583">
    <property type="entry name" value="Acetyltransf_1"/>
    <property type="match status" value="1"/>
</dbReference>
<comment type="caution">
    <text evidence="7">The sequence shown here is derived from an EMBL/GenBank/DDBJ whole genome shotgun (WGS) entry which is preliminary data.</text>
</comment>
<organism evidence="7 8">
    <name type="scientific">Pseudolactococcus insecticola</name>
    <dbReference type="NCBI Taxonomy" id="2709158"/>
    <lineage>
        <taxon>Bacteria</taxon>
        <taxon>Bacillati</taxon>
        <taxon>Bacillota</taxon>
        <taxon>Bacilli</taxon>
        <taxon>Lactobacillales</taxon>
        <taxon>Streptococcaceae</taxon>
        <taxon>Pseudolactococcus</taxon>
    </lineage>
</organism>
<dbReference type="PROSITE" id="PS51186">
    <property type="entry name" value="GNAT"/>
    <property type="match status" value="1"/>
</dbReference>
<comment type="function">
    <text evidence="5">Acetylates the N-terminal alanine of ribosomal protein bS18.</text>
</comment>
<keyword evidence="2 5" id="KW-0963">Cytoplasm</keyword>
<protein>
    <recommendedName>
        <fullName evidence="5">[Ribosomal protein bS18]-alanine N-acetyltransferase</fullName>
        <ecNumber evidence="5">2.3.1.266</ecNumber>
    </recommendedName>
</protein>
<evidence type="ECO:0000256" key="5">
    <source>
        <dbReference type="RuleBase" id="RU363094"/>
    </source>
</evidence>
<comment type="subcellular location">
    <subcellularLocation>
        <location evidence="5">Cytoplasm</location>
    </subcellularLocation>
</comment>
<dbReference type="AlphaFoldDB" id="A0A6A0B7P3"/>